<evidence type="ECO:0000256" key="2">
    <source>
        <dbReference type="ARBA" id="ARBA00022553"/>
    </source>
</evidence>
<dbReference type="PROSITE" id="PS50075">
    <property type="entry name" value="CARRIER"/>
    <property type="match status" value="1"/>
</dbReference>
<dbReference type="SMART" id="SM01294">
    <property type="entry name" value="PKS_PP_betabranch"/>
    <property type="match status" value="1"/>
</dbReference>
<dbReference type="InterPro" id="IPR014043">
    <property type="entry name" value="Acyl_transferase_dom"/>
</dbReference>
<gene>
    <name evidence="9" type="ORF">DVH02_17760</name>
</gene>
<dbReference type="Pfam" id="PF00698">
    <property type="entry name" value="Acyl_transf_1"/>
    <property type="match status" value="1"/>
</dbReference>
<feature type="non-terminal residue" evidence="9">
    <location>
        <position position="1013"/>
    </location>
</feature>
<dbReference type="GO" id="GO:0006633">
    <property type="term" value="P:fatty acid biosynthetic process"/>
    <property type="evidence" value="ECO:0007669"/>
    <property type="project" value="TreeGrafter"/>
</dbReference>
<keyword evidence="2" id="KW-0597">Phosphoprotein</keyword>
<keyword evidence="5 9" id="KW-0012">Acyltransferase</keyword>
<evidence type="ECO:0000256" key="3">
    <source>
        <dbReference type="ARBA" id="ARBA00022679"/>
    </source>
</evidence>
<dbReference type="Gene3D" id="3.40.366.10">
    <property type="entry name" value="Malonyl-Coenzyme A Acyl Carrier Protein, domain 2"/>
    <property type="match status" value="1"/>
</dbReference>
<feature type="region of interest" description="Disordered" evidence="6">
    <location>
        <begin position="891"/>
        <end position="919"/>
    </location>
</feature>
<dbReference type="Pfam" id="PF00109">
    <property type="entry name" value="ketoacyl-synt"/>
    <property type="match status" value="1"/>
</dbReference>
<feature type="domain" description="Ketosynthase family 3 (KS3)" evidence="8">
    <location>
        <begin position="3"/>
        <end position="422"/>
    </location>
</feature>
<dbReference type="InterPro" id="IPR036736">
    <property type="entry name" value="ACP-like_sf"/>
</dbReference>
<dbReference type="SMART" id="SM00823">
    <property type="entry name" value="PKS_PP"/>
    <property type="match status" value="1"/>
</dbReference>
<dbReference type="GO" id="GO:0031177">
    <property type="term" value="F:phosphopantetheine binding"/>
    <property type="evidence" value="ECO:0007669"/>
    <property type="project" value="InterPro"/>
</dbReference>
<dbReference type="Pfam" id="PF00550">
    <property type="entry name" value="PP-binding"/>
    <property type="match status" value="1"/>
</dbReference>
<dbReference type="Pfam" id="PF16197">
    <property type="entry name" value="KAsynt_C_assoc"/>
    <property type="match status" value="1"/>
</dbReference>
<keyword evidence="1" id="KW-0596">Phosphopantetheine</keyword>
<evidence type="ECO:0000259" key="7">
    <source>
        <dbReference type="PROSITE" id="PS50075"/>
    </source>
</evidence>
<dbReference type="SUPFAM" id="SSF53901">
    <property type="entry name" value="Thiolase-like"/>
    <property type="match status" value="1"/>
</dbReference>
<keyword evidence="3 9" id="KW-0808">Transferase</keyword>
<dbReference type="InterPro" id="IPR016035">
    <property type="entry name" value="Acyl_Trfase/lysoPLipase"/>
</dbReference>
<dbReference type="InterPro" id="IPR014030">
    <property type="entry name" value="Ketoacyl_synth_N"/>
</dbReference>
<dbReference type="InterPro" id="IPR016039">
    <property type="entry name" value="Thiolase-like"/>
</dbReference>
<name>A0A370B4U9_9ACTN</name>
<evidence type="ECO:0000256" key="6">
    <source>
        <dbReference type="SAM" id="MobiDB-lite"/>
    </source>
</evidence>
<dbReference type="FunFam" id="3.40.366.10:FF:000002">
    <property type="entry name" value="Probable polyketide synthase 2"/>
    <property type="match status" value="1"/>
</dbReference>
<evidence type="ECO:0000256" key="5">
    <source>
        <dbReference type="ARBA" id="ARBA00023315"/>
    </source>
</evidence>
<dbReference type="Gene3D" id="3.30.70.3290">
    <property type="match status" value="1"/>
</dbReference>
<reference evidence="9 10" key="1">
    <citation type="submission" date="2018-07" db="EMBL/GenBank/DDBJ databases">
        <title>Streptomyces species from bats.</title>
        <authorList>
            <person name="Dunlap C."/>
        </authorList>
    </citation>
    <scope>NUCLEOTIDE SEQUENCE [LARGE SCALE GENOMIC DNA]</scope>
    <source>
        <strain evidence="9 10">AC230</strain>
    </source>
</reference>
<dbReference type="SUPFAM" id="SSF52151">
    <property type="entry name" value="FabD/lysophospholipase-like"/>
    <property type="match status" value="1"/>
</dbReference>
<dbReference type="SUPFAM" id="SSF47336">
    <property type="entry name" value="ACP-like"/>
    <property type="match status" value="1"/>
</dbReference>
<dbReference type="EMBL" id="QQNA01000131">
    <property type="protein sequence ID" value="RDG36867.1"/>
    <property type="molecule type" value="Genomic_DNA"/>
</dbReference>
<dbReference type="GO" id="GO:0004312">
    <property type="term" value="F:fatty acid synthase activity"/>
    <property type="evidence" value="ECO:0007669"/>
    <property type="project" value="TreeGrafter"/>
</dbReference>
<dbReference type="InterPro" id="IPR032821">
    <property type="entry name" value="PKS_assoc"/>
</dbReference>
<dbReference type="InterPro" id="IPR016036">
    <property type="entry name" value="Malonyl_transacylase_ACP-bd"/>
</dbReference>
<dbReference type="Pfam" id="PF02801">
    <property type="entry name" value="Ketoacyl-synt_C"/>
    <property type="match status" value="1"/>
</dbReference>
<accession>A0A370B4U9</accession>
<keyword evidence="10" id="KW-1185">Reference proteome</keyword>
<sequence>MRDDAVAVVGVSCRLPSAPDPAGFWRLLTEGGSAVSAVPPGRWGDDEAARGQRATGRGAFLDAVDGFDAGFFGVSPREARAMDPQQRLVLELGWEVLEDAGTLPAAVRGSDTGVFVGVTADDYGALAHRRGARAVGSHTLTGLNRGVIANRLSYVLGLRGPSMVVDTGQSSSLVAVHLACESLRRGESATALAGGVQLNLAPGGALAAGRLGALSPDGRCFTFDERANGYVRGEGGGMVLLKPLARALADGDDIYCVIEGGAVNNDGTGETLTTPAPTGQEAVLREACRRAGVAPAAVQYVELHGTGTRVGDPVEAAALGAVYGPGRTADGPLLVGSAKTNVGHLEGAAGIVGLLKVALSLRHGALPASLNFERPHPRIRFDEWRLDVVASARPWPRREGPALAGVSSFGMGGTNCHLVVSGPVPSTSAGAAPGEAAASPASAVWPLSGRSEAALRAQAARLADRLTDDPALAPRDVGFSLATSRTDFAHRAVVLAPDRNAAVGALEGLAVDGYAPGVVTGVADVSGSTVFVFPGQGSQWAGMGVALLAESAVFAARLDECAAALAPYTGWSVRDVLQQAPGAPSLDRVDVVQPVSWAVMVSLAELWRSCGVVPDAVVGHSQGEIAAACVAGALSTADAARVVALRGRAIARRLAGSGGMMSVALPAAEAARRLEAWEGRLSVAALNGPASAVVSGDPDALDELAAQLTAQGVRNRRVAVDYASHSPQVAAVERELTEALAPVAPGPARVPFFSTVTAGPLDGRELDAGYWYRNLRQTVRFAPAVGELLDQGHRVFVEVSPHPVLTAAVLDSVDAAPERGGGPAVAVGTLRRGEGGLDRFLTRLAELAVRGVPVDWHAVFAGSGARRVALPTYAFQRERYWLPDTVEADAPVETAGPATGPGERVTERASAVVPTGPGARRTTADLARLVRAQTAAVLGHTDAARMDPALTFRELGFDSAMTVELVTRLRSATGLRLPDTALYDHPTPDGFAERLAAELGGADGTDTAASRSA</sequence>
<dbReference type="PROSITE" id="PS52004">
    <property type="entry name" value="KS3_2"/>
    <property type="match status" value="1"/>
</dbReference>
<evidence type="ECO:0000259" key="8">
    <source>
        <dbReference type="PROSITE" id="PS52004"/>
    </source>
</evidence>
<dbReference type="Gene3D" id="3.40.47.10">
    <property type="match status" value="1"/>
</dbReference>
<evidence type="ECO:0000313" key="9">
    <source>
        <dbReference type="EMBL" id="RDG36867.1"/>
    </source>
</evidence>
<evidence type="ECO:0000256" key="4">
    <source>
        <dbReference type="ARBA" id="ARBA00023194"/>
    </source>
</evidence>
<dbReference type="Gene3D" id="1.10.1200.10">
    <property type="entry name" value="ACP-like"/>
    <property type="match status" value="1"/>
</dbReference>
<dbReference type="Proteomes" id="UP000253741">
    <property type="component" value="Unassembled WGS sequence"/>
</dbReference>
<comment type="caution">
    <text evidence="9">The sequence shown here is derived from an EMBL/GenBank/DDBJ whole genome shotgun (WGS) entry which is preliminary data.</text>
</comment>
<dbReference type="OrthoDB" id="9778690at2"/>
<dbReference type="SUPFAM" id="SSF55048">
    <property type="entry name" value="Probable ACP-binding domain of malonyl-CoA ACP transacylase"/>
    <property type="match status" value="1"/>
</dbReference>
<protein>
    <submittedName>
        <fullName evidence="9">Acyltransferase domain-containing protein</fullName>
    </submittedName>
</protein>
<dbReference type="InterPro" id="IPR020806">
    <property type="entry name" value="PKS_PP-bd"/>
</dbReference>
<dbReference type="CDD" id="cd00833">
    <property type="entry name" value="PKS"/>
    <property type="match status" value="1"/>
</dbReference>
<dbReference type="InterPro" id="IPR020841">
    <property type="entry name" value="PKS_Beta-ketoAc_synthase_dom"/>
</dbReference>
<dbReference type="InterPro" id="IPR001227">
    <property type="entry name" value="Ac_transferase_dom_sf"/>
</dbReference>
<keyword evidence="4" id="KW-0045">Antibiotic biosynthesis</keyword>
<evidence type="ECO:0000313" key="10">
    <source>
        <dbReference type="Proteomes" id="UP000253741"/>
    </source>
</evidence>
<dbReference type="PANTHER" id="PTHR43775:SF37">
    <property type="entry name" value="SI:DKEY-61P9.11"/>
    <property type="match status" value="1"/>
</dbReference>
<dbReference type="AlphaFoldDB" id="A0A370B4U9"/>
<dbReference type="SMART" id="SM00825">
    <property type="entry name" value="PKS_KS"/>
    <property type="match status" value="1"/>
</dbReference>
<proteinExistence type="predicted"/>
<evidence type="ECO:0000256" key="1">
    <source>
        <dbReference type="ARBA" id="ARBA00022450"/>
    </source>
</evidence>
<organism evidence="9 10">
    <name type="scientific">Streptomyces corynorhini</name>
    <dbReference type="NCBI Taxonomy" id="2282652"/>
    <lineage>
        <taxon>Bacteria</taxon>
        <taxon>Bacillati</taxon>
        <taxon>Actinomycetota</taxon>
        <taxon>Actinomycetes</taxon>
        <taxon>Kitasatosporales</taxon>
        <taxon>Streptomycetaceae</taxon>
        <taxon>Streptomyces</taxon>
    </lineage>
</organism>
<dbReference type="FunFam" id="3.40.47.10:FF:000019">
    <property type="entry name" value="Polyketide synthase type I"/>
    <property type="match status" value="1"/>
</dbReference>
<dbReference type="PANTHER" id="PTHR43775">
    <property type="entry name" value="FATTY ACID SYNTHASE"/>
    <property type="match status" value="1"/>
</dbReference>
<dbReference type="SMART" id="SM00827">
    <property type="entry name" value="PKS_AT"/>
    <property type="match status" value="1"/>
</dbReference>
<feature type="domain" description="Carrier" evidence="7">
    <location>
        <begin position="924"/>
        <end position="999"/>
    </location>
</feature>
<dbReference type="GO" id="GO:0033068">
    <property type="term" value="P:macrolide biosynthetic process"/>
    <property type="evidence" value="ECO:0007669"/>
    <property type="project" value="UniProtKB-ARBA"/>
</dbReference>
<dbReference type="InterPro" id="IPR009081">
    <property type="entry name" value="PP-bd_ACP"/>
</dbReference>
<dbReference type="InterPro" id="IPR014031">
    <property type="entry name" value="Ketoacyl_synth_C"/>
</dbReference>
<dbReference type="InterPro" id="IPR050091">
    <property type="entry name" value="PKS_NRPS_Biosynth_Enz"/>
</dbReference>